<feature type="transmembrane region" description="Helical" evidence="1">
    <location>
        <begin position="54"/>
        <end position="73"/>
    </location>
</feature>
<keyword evidence="1" id="KW-0812">Transmembrane</keyword>
<keyword evidence="1" id="KW-1133">Transmembrane helix</keyword>
<name>A0A2K2U9J0_9ACTN</name>
<keyword evidence="1" id="KW-0472">Membrane</keyword>
<gene>
    <name evidence="2" type="ORF">C2L71_10780</name>
</gene>
<dbReference type="EMBL" id="PPEK01000018">
    <property type="protein sequence ID" value="PNV66868.1"/>
    <property type="molecule type" value="Genomic_DNA"/>
</dbReference>
<feature type="non-terminal residue" evidence="2">
    <location>
        <position position="133"/>
    </location>
</feature>
<evidence type="ECO:0000313" key="2">
    <source>
        <dbReference type="EMBL" id="PNV66868.1"/>
    </source>
</evidence>
<evidence type="ECO:0000256" key="1">
    <source>
        <dbReference type="SAM" id="Phobius"/>
    </source>
</evidence>
<dbReference type="AlphaFoldDB" id="A0A2K2U9J0"/>
<dbReference type="Proteomes" id="UP000236197">
    <property type="component" value="Unassembled WGS sequence"/>
</dbReference>
<proteinExistence type="predicted"/>
<comment type="caution">
    <text evidence="2">The sequence shown here is derived from an EMBL/GenBank/DDBJ whole genome shotgun (WGS) entry which is preliminary data.</text>
</comment>
<keyword evidence="3" id="KW-1185">Reference proteome</keyword>
<evidence type="ECO:0000313" key="3">
    <source>
        <dbReference type="Proteomes" id="UP000236197"/>
    </source>
</evidence>
<organism evidence="2 3">
    <name type="scientific">Enteroscipio rubneri</name>
    <dbReference type="NCBI Taxonomy" id="2070686"/>
    <lineage>
        <taxon>Bacteria</taxon>
        <taxon>Bacillati</taxon>
        <taxon>Actinomycetota</taxon>
        <taxon>Coriobacteriia</taxon>
        <taxon>Eggerthellales</taxon>
        <taxon>Eggerthellaceae</taxon>
        <taxon>Enteroscipio</taxon>
    </lineage>
</organism>
<feature type="transmembrane region" description="Helical" evidence="1">
    <location>
        <begin position="31"/>
        <end position="48"/>
    </location>
</feature>
<sequence>MGLRHPSEPGSGASLRAGTARFVRAVRAHRLALFATTLVLCALCFQMIPGNTLASSVAQSVVLAAVAMIAVALGHRTALCLPAVGGAAHGCGTDAGSNAVGEWSENTCRSARDARGGRDRARWGGLGRWTVAV</sequence>
<accession>A0A2K2U9J0</accession>
<reference evidence="3" key="1">
    <citation type="submission" date="2018-01" db="EMBL/GenBank/DDBJ databases">
        <title>Rubneribacter badeniensis gen. nov., sp. nov., and Colonibacter rubneri, gen. nov., sp. nov., WGS of new members of the Eggerthellaceae.</title>
        <authorList>
            <person name="Danylec N."/>
            <person name="Stoll D.A."/>
            <person name="Doetsch A."/>
            <person name="Kulling S.E."/>
            <person name="Huch M."/>
        </authorList>
    </citation>
    <scope>NUCLEOTIDE SEQUENCE [LARGE SCALE GENOMIC DNA]</scope>
    <source>
        <strain evidence="3">ResAG-96</strain>
    </source>
</reference>
<protein>
    <submittedName>
        <fullName evidence="2">Uncharacterized protein</fullName>
    </submittedName>
</protein>